<name>A0A382BG35_9ZZZZ</name>
<proteinExistence type="predicted"/>
<dbReference type="Gene3D" id="3.90.550.10">
    <property type="entry name" value="Spore Coat Polysaccharide Biosynthesis Protein SpsA, Chain A"/>
    <property type="match status" value="1"/>
</dbReference>
<dbReference type="Pfam" id="PF09837">
    <property type="entry name" value="DUF2064"/>
    <property type="match status" value="1"/>
</dbReference>
<dbReference type="SUPFAM" id="SSF53448">
    <property type="entry name" value="Nucleotide-diphospho-sugar transferases"/>
    <property type="match status" value="1"/>
</dbReference>
<dbReference type="InterPro" id="IPR018641">
    <property type="entry name" value="Trfase_1_rSAM/seldom-assoc"/>
</dbReference>
<accession>A0A382BG35</accession>
<evidence type="ECO:0008006" key="2">
    <source>
        <dbReference type="Google" id="ProtNLM"/>
    </source>
</evidence>
<sequence>MHSIVVFAKDPRPGSVKTRLTPFLSPEEAADLYQAFIRDTLRTALCVPGTQTCVAFTPQEAEASLQALTESNDIEWFPQSGDSLGSRLQAAFDHAFQQGASRVVTIGSDCPSLQPSVLSQAFEALSGSDVVLGPATDGGYYLIGLANQGSESDRYRTLFKDIAWSTETVYEQTLGAIDDVRLTLMELPEWSDVDKPVDLLRLIDQIRSRRGAGDRDLALHTEPMLHTLLSRIETASI</sequence>
<gene>
    <name evidence="1" type="ORF">METZ01_LOCUS165096</name>
</gene>
<protein>
    <recommendedName>
        <fullName evidence="2">Glycosyltransferase</fullName>
    </recommendedName>
</protein>
<reference evidence="1" key="1">
    <citation type="submission" date="2018-05" db="EMBL/GenBank/DDBJ databases">
        <authorList>
            <person name="Lanie J.A."/>
            <person name="Ng W.-L."/>
            <person name="Kazmierczak K.M."/>
            <person name="Andrzejewski T.M."/>
            <person name="Davidsen T.M."/>
            <person name="Wayne K.J."/>
            <person name="Tettelin H."/>
            <person name="Glass J.I."/>
            <person name="Rusch D."/>
            <person name="Podicherti R."/>
            <person name="Tsui H.-C.T."/>
            <person name="Winkler M.E."/>
        </authorList>
    </citation>
    <scope>NUCLEOTIDE SEQUENCE</scope>
</reference>
<organism evidence="1">
    <name type="scientific">marine metagenome</name>
    <dbReference type="NCBI Taxonomy" id="408172"/>
    <lineage>
        <taxon>unclassified sequences</taxon>
        <taxon>metagenomes</taxon>
        <taxon>ecological metagenomes</taxon>
    </lineage>
</organism>
<dbReference type="NCBIfam" id="TIGR04282">
    <property type="entry name" value="glyco_like_cofC"/>
    <property type="match status" value="1"/>
</dbReference>
<dbReference type="PANTHER" id="PTHR36529:SF1">
    <property type="entry name" value="GLYCOSYLTRANSFERASE"/>
    <property type="match status" value="1"/>
</dbReference>
<dbReference type="PANTHER" id="PTHR36529">
    <property type="entry name" value="SLL1095 PROTEIN"/>
    <property type="match status" value="1"/>
</dbReference>
<evidence type="ECO:0000313" key="1">
    <source>
        <dbReference type="EMBL" id="SVB12242.1"/>
    </source>
</evidence>
<dbReference type="EMBL" id="UINC01029470">
    <property type="protein sequence ID" value="SVB12242.1"/>
    <property type="molecule type" value="Genomic_DNA"/>
</dbReference>
<dbReference type="AlphaFoldDB" id="A0A382BG35"/>
<dbReference type="InterPro" id="IPR029044">
    <property type="entry name" value="Nucleotide-diphossugar_trans"/>
</dbReference>